<gene>
    <name evidence="2" type="ORF">OKC24_15070</name>
</gene>
<dbReference type="Proteomes" id="UP001209682">
    <property type="component" value="Unassembled WGS sequence"/>
</dbReference>
<evidence type="ECO:0000313" key="3">
    <source>
        <dbReference type="Proteomes" id="UP001209682"/>
    </source>
</evidence>
<evidence type="ECO:0000256" key="1">
    <source>
        <dbReference type="SAM" id="Phobius"/>
    </source>
</evidence>
<protein>
    <recommendedName>
        <fullName evidence="4">Major facilitator superfamily (MFS) profile domain-containing protein</fullName>
    </recommendedName>
</protein>
<name>A0ABT3NLP8_9GAMM</name>
<evidence type="ECO:0000313" key="2">
    <source>
        <dbReference type="EMBL" id="MCW8040460.1"/>
    </source>
</evidence>
<keyword evidence="1" id="KW-0472">Membrane</keyword>
<proteinExistence type="predicted"/>
<keyword evidence="3" id="KW-1185">Reference proteome</keyword>
<accession>A0ABT3NLP8</accession>
<organism evidence="2 3">
    <name type="scientific">Acinetobacter entericus</name>
    <dbReference type="NCBI Taxonomy" id="2989714"/>
    <lineage>
        <taxon>Bacteria</taxon>
        <taxon>Pseudomonadati</taxon>
        <taxon>Pseudomonadota</taxon>
        <taxon>Gammaproteobacteria</taxon>
        <taxon>Moraxellales</taxon>
        <taxon>Moraxellaceae</taxon>
        <taxon>Acinetobacter</taxon>
    </lineage>
</organism>
<comment type="caution">
    <text evidence="2">The sequence shown here is derived from an EMBL/GenBank/DDBJ whole genome shotgun (WGS) entry which is preliminary data.</text>
</comment>
<sequence length="100" mass="10772">MICAGTLQNTAQSSLPVLIAKFYPAAVCTTGASWMYVIGRFSVVVGTTCMGYLVNNIGWSQIFTILAMPAAVMTLCMLIKNMSEATHDSARFPLSQQDAE</sequence>
<feature type="transmembrane region" description="Helical" evidence="1">
    <location>
        <begin position="59"/>
        <end position="79"/>
    </location>
</feature>
<dbReference type="SUPFAM" id="SSF103473">
    <property type="entry name" value="MFS general substrate transporter"/>
    <property type="match status" value="1"/>
</dbReference>
<keyword evidence="1" id="KW-0812">Transmembrane</keyword>
<dbReference type="InterPro" id="IPR036259">
    <property type="entry name" value="MFS_trans_sf"/>
</dbReference>
<dbReference type="EMBL" id="JAPEQW010000022">
    <property type="protein sequence ID" value="MCW8040460.1"/>
    <property type="molecule type" value="Genomic_DNA"/>
</dbReference>
<dbReference type="RefSeq" id="WP_265465909.1">
    <property type="nucleotide sequence ID" value="NZ_JAPEQW010000022.1"/>
</dbReference>
<keyword evidence="1" id="KW-1133">Transmembrane helix</keyword>
<reference evidence="2 3" key="1">
    <citation type="submission" date="2022-11" db="EMBL/GenBank/DDBJ databases">
        <title>Acinetobacter entericus sp. nov., isolated from the gut of the plastic-eating larvae of the Coleoptera insect Zophobas atratus.</title>
        <authorList>
            <person name="Dong X."/>
            <person name="Yang Y."/>
        </authorList>
    </citation>
    <scope>NUCLEOTIDE SEQUENCE [LARGE SCALE GENOMIC DNA]</scope>
    <source>
        <strain evidence="2 3">BIT-DXN8</strain>
    </source>
</reference>
<dbReference type="Gene3D" id="1.20.1250.20">
    <property type="entry name" value="MFS general substrate transporter like domains"/>
    <property type="match status" value="1"/>
</dbReference>
<evidence type="ECO:0008006" key="4">
    <source>
        <dbReference type="Google" id="ProtNLM"/>
    </source>
</evidence>